<evidence type="ECO:0000313" key="2">
    <source>
        <dbReference type="EMBL" id="VAX41284.1"/>
    </source>
</evidence>
<dbReference type="SUPFAM" id="SSF53474">
    <property type="entry name" value="alpha/beta-Hydrolases"/>
    <property type="match status" value="2"/>
</dbReference>
<sequence>MSHLSQSSFLLPPVSRREMLQLSATAGMGTLLAGVPSWNAFAAKQSKTKRLNRYPQMMQRYFEGKLKTFEESHSRRLAALKNEADAKAYVKSVQQRIQQSFGPFPEKTPLNPRITGKVERETYTIENVIFESRPQFFVTANLYLPKGRKFPLPGVVGTCGHSREGKAAETYQSFAQGLAQQGYVVLIFDPIGQGERLQYPDEHLKSKIGNSVREHLHAGNQQFLVNESFSSWRAWDGIRALDYLLTRKEVDPEHIGVTGNSGGGTATTYLCGVEQRWTMAAPCCFVTTFRRNLENELPADTEQCPRKSLALGLDHMDYIAAMAPKPVIILSKEKDFFDVRGSEEAYQKLKRLYKLLGKEENIQLFTGPTYHGYSQENREAMYGMFNKATGASQGSKEPDITVEKKETLQCTKSGQVLELKSKPVYSFTKAKSIALKKERASLKGIALIKAVQSTLKMPPQTKRPDYRILSGHASRKFPSKRWATYAVQTEEGVEAICYRLDEEILYSRPPKTGKKAILYISHLSADAELRDDQFVRGLYDKKSNVPLFTCDVRGSGESQPNTCGGTKSFYSSYGSDYFYAIHSIMLDQPYVGQKTFDVLQVLEWLKSVGHTDIHLVAKGRGALPATFAAMLHDSVQQVTLKNALTSYADIAETEEYKWSLSTLLPNVLEKFDLPDCYNALKEKQLKIIAPWKATDNAINPLGK</sequence>
<dbReference type="Gene3D" id="3.40.50.1820">
    <property type="entry name" value="alpha/beta hydrolase"/>
    <property type="match status" value="2"/>
</dbReference>
<evidence type="ECO:0000259" key="1">
    <source>
        <dbReference type="Pfam" id="PF05448"/>
    </source>
</evidence>
<protein>
    <recommendedName>
        <fullName evidence="1">Acetyl xylan esterase domain-containing protein</fullName>
    </recommendedName>
</protein>
<dbReference type="PANTHER" id="PTHR22946">
    <property type="entry name" value="DIENELACTONE HYDROLASE DOMAIN-CONTAINING PROTEIN-RELATED"/>
    <property type="match status" value="1"/>
</dbReference>
<dbReference type="InterPro" id="IPR006311">
    <property type="entry name" value="TAT_signal"/>
</dbReference>
<dbReference type="InterPro" id="IPR029058">
    <property type="entry name" value="AB_hydrolase_fold"/>
</dbReference>
<feature type="domain" description="Acetyl xylan esterase" evidence="1">
    <location>
        <begin position="125"/>
        <end position="294"/>
    </location>
</feature>
<dbReference type="InterPro" id="IPR050261">
    <property type="entry name" value="FrsA_esterase"/>
</dbReference>
<dbReference type="PROSITE" id="PS51318">
    <property type="entry name" value="TAT"/>
    <property type="match status" value="1"/>
</dbReference>
<reference evidence="2" key="1">
    <citation type="submission" date="2018-06" db="EMBL/GenBank/DDBJ databases">
        <authorList>
            <person name="Zhirakovskaya E."/>
        </authorList>
    </citation>
    <scope>NUCLEOTIDE SEQUENCE</scope>
</reference>
<accession>A0A3B1DXZ7</accession>
<proteinExistence type="predicted"/>
<dbReference type="AlphaFoldDB" id="A0A3B1DXZ7"/>
<dbReference type="PANTHER" id="PTHR22946:SF8">
    <property type="entry name" value="ACETYL XYLAN ESTERASE DOMAIN-CONTAINING PROTEIN"/>
    <property type="match status" value="1"/>
</dbReference>
<dbReference type="EMBL" id="UOGL01000528">
    <property type="protein sequence ID" value="VAX41284.1"/>
    <property type="molecule type" value="Genomic_DNA"/>
</dbReference>
<name>A0A3B1DXZ7_9ZZZZ</name>
<dbReference type="Pfam" id="PF05448">
    <property type="entry name" value="AXE1"/>
    <property type="match status" value="1"/>
</dbReference>
<gene>
    <name evidence="2" type="ORF">MNBD_PLANCTO02-1995</name>
</gene>
<dbReference type="InterPro" id="IPR008391">
    <property type="entry name" value="AXE1_dom"/>
</dbReference>
<organism evidence="2">
    <name type="scientific">hydrothermal vent metagenome</name>
    <dbReference type="NCBI Taxonomy" id="652676"/>
    <lineage>
        <taxon>unclassified sequences</taxon>
        <taxon>metagenomes</taxon>
        <taxon>ecological metagenomes</taxon>
    </lineage>
</organism>